<name>A0A8H7ZCJ1_AJECA</name>
<organism evidence="1 2">
    <name type="scientific">Ajellomyces capsulatus</name>
    <name type="common">Darling's disease fungus</name>
    <name type="synonym">Histoplasma capsulatum</name>
    <dbReference type="NCBI Taxonomy" id="5037"/>
    <lineage>
        <taxon>Eukaryota</taxon>
        <taxon>Fungi</taxon>
        <taxon>Dikarya</taxon>
        <taxon>Ascomycota</taxon>
        <taxon>Pezizomycotina</taxon>
        <taxon>Eurotiomycetes</taxon>
        <taxon>Eurotiomycetidae</taxon>
        <taxon>Onygenales</taxon>
        <taxon>Ajellomycetaceae</taxon>
        <taxon>Histoplasma</taxon>
    </lineage>
</organism>
<dbReference type="AlphaFoldDB" id="A0A8H7ZCJ1"/>
<protein>
    <submittedName>
        <fullName evidence="1">Uncharacterized protein</fullName>
    </submittedName>
</protein>
<dbReference type="Proteomes" id="UP000670092">
    <property type="component" value="Unassembled WGS sequence"/>
</dbReference>
<comment type="caution">
    <text evidence="1">The sequence shown here is derived from an EMBL/GenBank/DDBJ whole genome shotgun (WGS) entry which is preliminary data.</text>
</comment>
<accession>A0A8H7ZCJ1</accession>
<evidence type="ECO:0000313" key="2">
    <source>
        <dbReference type="Proteomes" id="UP000670092"/>
    </source>
</evidence>
<dbReference type="VEuPathDB" id="FungiDB:I7I52_03888"/>
<evidence type="ECO:0000313" key="1">
    <source>
        <dbReference type="EMBL" id="KAG5305280.1"/>
    </source>
</evidence>
<proteinExistence type="predicted"/>
<sequence>MTKCFSKKKKKSLVVSLKPQIQSRFPFLDVYASAASYFPFSSIFSASVSGSCRVAAGSCPASRLGLPVSSACGEKFARPAEGEDFCGIVVDGAIEDGDFTEFSLRRASSLRRWASSCRWARSAFMDFLAK</sequence>
<gene>
    <name evidence="1" type="ORF">I7I52_03888</name>
</gene>
<dbReference type="EMBL" id="JAEVHI010000001">
    <property type="protein sequence ID" value="KAG5305280.1"/>
    <property type="molecule type" value="Genomic_DNA"/>
</dbReference>
<reference evidence="1 2" key="1">
    <citation type="submission" date="2021-01" db="EMBL/GenBank/DDBJ databases">
        <title>Chromosome-level genome assembly of a human fungal pathogen reveals clustering of transcriptionally co-regulated genes.</title>
        <authorList>
            <person name="Voorhies M."/>
            <person name="Cohen S."/>
            <person name="Shea T.P."/>
            <person name="Petrus S."/>
            <person name="Munoz J.F."/>
            <person name="Poplawski S."/>
            <person name="Goldman W.E."/>
            <person name="Michael T."/>
            <person name="Cuomo C.A."/>
            <person name="Sil A."/>
            <person name="Beyhan S."/>
        </authorList>
    </citation>
    <scope>NUCLEOTIDE SEQUENCE [LARGE SCALE GENOMIC DNA]</scope>
    <source>
        <strain evidence="1 2">G184AR</strain>
    </source>
</reference>